<dbReference type="GO" id="GO:0032153">
    <property type="term" value="C:cell division site"/>
    <property type="evidence" value="ECO:0007669"/>
    <property type="project" value="TreeGrafter"/>
</dbReference>
<evidence type="ECO:0000256" key="16">
    <source>
        <dbReference type="SAM" id="Coils"/>
    </source>
</evidence>
<keyword evidence="20" id="KW-1185">Reference proteome</keyword>
<evidence type="ECO:0000256" key="9">
    <source>
        <dbReference type="ARBA" id="ARBA00032370"/>
    </source>
</evidence>
<feature type="transmembrane region" description="Helical" evidence="18">
    <location>
        <begin position="80"/>
        <end position="98"/>
    </location>
</feature>
<keyword evidence="16" id="KW-0175">Coiled coil</keyword>
<evidence type="ECO:0000256" key="13">
    <source>
        <dbReference type="ARBA" id="ARBA00041418"/>
    </source>
</evidence>
<dbReference type="PANTHER" id="PTHR30474">
    <property type="entry name" value="CELL CYCLE PROTEIN"/>
    <property type="match status" value="1"/>
</dbReference>
<keyword evidence="2" id="KW-0328">Glycosyltransferase</keyword>
<evidence type="ECO:0000256" key="14">
    <source>
        <dbReference type="ARBA" id="ARBA00044770"/>
    </source>
</evidence>
<accession>A0A3S3Q3B5</accession>
<feature type="transmembrane region" description="Helical" evidence="18">
    <location>
        <begin position="285"/>
        <end position="306"/>
    </location>
</feature>
<evidence type="ECO:0000256" key="12">
    <source>
        <dbReference type="ARBA" id="ARBA00041185"/>
    </source>
</evidence>
<dbReference type="RefSeq" id="WP_128390858.1">
    <property type="nucleotide sequence ID" value="NZ_SBII01000012.1"/>
</dbReference>
<dbReference type="GO" id="GO:0005886">
    <property type="term" value="C:plasma membrane"/>
    <property type="evidence" value="ECO:0007669"/>
    <property type="project" value="TreeGrafter"/>
</dbReference>
<evidence type="ECO:0000256" key="6">
    <source>
        <dbReference type="ARBA" id="ARBA00022984"/>
    </source>
</evidence>
<evidence type="ECO:0000256" key="5">
    <source>
        <dbReference type="ARBA" id="ARBA00022960"/>
    </source>
</evidence>
<keyword evidence="19" id="KW-0131">Cell cycle</keyword>
<dbReference type="InterPro" id="IPR001182">
    <property type="entry name" value="FtsW/RodA"/>
</dbReference>
<dbReference type="OrthoDB" id="9812661at2"/>
<feature type="coiled-coil region" evidence="16">
    <location>
        <begin position="370"/>
        <end position="399"/>
    </location>
</feature>
<feature type="transmembrane region" description="Helical" evidence="18">
    <location>
        <begin position="152"/>
        <end position="184"/>
    </location>
</feature>
<feature type="transmembrane region" description="Helical" evidence="18">
    <location>
        <begin position="318"/>
        <end position="339"/>
    </location>
</feature>
<proteinExistence type="inferred from homology"/>
<feature type="transmembrane region" description="Helical" evidence="18">
    <location>
        <begin position="191"/>
        <end position="210"/>
    </location>
</feature>
<gene>
    <name evidence="19" type="ORF">EPI11_15305</name>
</gene>
<keyword evidence="7 18" id="KW-1133">Transmembrane helix</keyword>
<dbReference type="AlphaFoldDB" id="A0A3S3Q3B5"/>
<comment type="caution">
    <text evidence="19">The sequence shown here is derived from an EMBL/GenBank/DDBJ whole genome shotgun (WGS) entry which is preliminary data.</text>
</comment>
<comment type="similarity">
    <text evidence="11">Belongs to the SEDS family. FtsW subfamily.</text>
</comment>
<keyword evidence="5" id="KW-0133">Cell shape</keyword>
<organism evidence="19 20">
    <name type="scientific">Flavobacterium cerinum</name>
    <dbReference type="NCBI Taxonomy" id="2502784"/>
    <lineage>
        <taxon>Bacteria</taxon>
        <taxon>Pseudomonadati</taxon>
        <taxon>Bacteroidota</taxon>
        <taxon>Flavobacteriia</taxon>
        <taxon>Flavobacteriales</taxon>
        <taxon>Flavobacteriaceae</taxon>
        <taxon>Flavobacterium</taxon>
    </lineage>
</organism>
<dbReference type="Pfam" id="PF01098">
    <property type="entry name" value="FTSW_RODA_SPOVE"/>
    <property type="match status" value="1"/>
</dbReference>
<evidence type="ECO:0000256" key="3">
    <source>
        <dbReference type="ARBA" id="ARBA00022679"/>
    </source>
</evidence>
<evidence type="ECO:0000256" key="2">
    <source>
        <dbReference type="ARBA" id="ARBA00022676"/>
    </source>
</evidence>
<feature type="transmembrane region" description="Helical" evidence="18">
    <location>
        <begin position="351"/>
        <end position="373"/>
    </location>
</feature>
<dbReference type="GO" id="GO:0009252">
    <property type="term" value="P:peptidoglycan biosynthetic process"/>
    <property type="evidence" value="ECO:0007669"/>
    <property type="project" value="UniProtKB-KW"/>
</dbReference>
<evidence type="ECO:0000313" key="20">
    <source>
        <dbReference type="Proteomes" id="UP000287527"/>
    </source>
</evidence>
<evidence type="ECO:0000256" key="17">
    <source>
        <dbReference type="SAM" id="MobiDB-lite"/>
    </source>
</evidence>
<name>A0A3S3Q3B5_9FLAO</name>
<evidence type="ECO:0000256" key="11">
    <source>
        <dbReference type="ARBA" id="ARBA00038053"/>
    </source>
</evidence>
<dbReference type="Proteomes" id="UP000287527">
    <property type="component" value="Unassembled WGS sequence"/>
</dbReference>
<reference evidence="19 20" key="1">
    <citation type="submission" date="2019-01" db="EMBL/GenBank/DDBJ databases">
        <title>Flavobacterium sp. nov.,isolated from freshwater.</title>
        <authorList>
            <person name="Zhang R."/>
            <person name="Du Z.-J."/>
        </authorList>
    </citation>
    <scope>NUCLEOTIDE SEQUENCE [LARGE SCALE GENOMIC DNA]</scope>
    <source>
        <strain evidence="19 20">1E403</strain>
    </source>
</reference>
<feature type="region of interest" description="Disordered" evidence="17">
    <location>
        <begin position="405"/>
        <end position="444"/>
    </location>
</feature>
<protein>
    <recommendedName>
        <fullName evidence="12">Probable peptidoglycan glycosyltransferase FtsW</fullName>
        <ecNumber evidence="14">2.4.99.28</ecNumber>
    </recommendedName>
    <alternativeName>
        <fullName evidence="13">Cell division protein FtsW</fullName>
    </alternativeName>
    <alternativeName>
        <fullName evidence="10">Cell wall polymerase</fullName>
    </alternativeName>
    <alternativeName>
        <fullName evidence="9">Peptidoglycan polymerase</fullName>
    </alternativeName>
</protein>
<dbReference type="GO" id="GO:0051301">
    <property type="term" value="P:cell division"/>
    <property type="evidence" value="ECO:0007669"/>
    <property type="project" value="UniProtKB-KW"/>
</dbReference>
<keyword evidence="3" id="KW-0808">Transferase</keyword>
<feature type="transmembrane region" description="Helical" evidence="18">
    <location>
        <begin position="14"/>
        <end position="41"/>
    </location>
</feature>
<feature type="transmembrane region" description="Helical" evidence="18">
    <location>
        <begin position="53"/>
        <end position="74"/>
    </location>
</feature>
<dbReference type="GO" id="GO:0008360">
    <property type="term" value="P:regulation of cell shape"/>
    <property type="evidence" value="ECO:0007669"/>
    <property type="project" value="UniProtKB-KW"/>
</dbReference>
<dbReference type="EC" id="2.4.99.28" evidence="14"/>
<evidence type="ECO:0000256" key="15">
    <source>
        <dbReference type="ARBA" id="ARBA00049902"/>
    </source>
</evidence>
<keyword evidence="6" id="KW-0573">Peptidoglycan synthesis</keyword>
<evidence type="ECO:0000256" key="4">
    <source>
        <dbReference type="ARBA" id="ARBA00022692"/>
    </source>
</evidence>
<evidence type="ECO:0000256" key="1">
    <source>
        <dbReference type="ARBA" id="ARBA00004141"/>
    </source>
</evidence>
<dbReference type="PANTHER" id="PTHR30474:SF2">
    <property type="entry name" value="PEPTIDOGLYCAN GLYCOSYLTRANSFERASE FTSW-RELATED"/>
    <property type="match status" value="1"/>
</dbReference>
<comment type="subcellular location">
    <subcellularLocation>
        <location evidence="1">Membrane</location>
        <topology evidence="1">Multi-pass membrane protein</topology>
    </subcellularLocation>
</comment>
<feature type="transmembrane region" description="Helical" evidence="18">
    <location>
        <begin position="110"/>
        <end position="132"/>
    </location>
</feature>
<keyword evidence="19" id="KW-0132">Cell division</keyword>
<evidence type="ECO:0000256" key="8">
    <source>
        <dbReference type="ARBA" id="ARBA00023136"/>
    </source>
</evidence>
<keyword evidence="4 18" id="KW-0812">Transmembrane</keyword>
<dbReference type="EMBL" id="SBII01000012">
    <property type="protein sequence ID" value="RWW92277.1"/>
    <property type="molecule type" value="Genomic_DNA"/>
</dbReference>
<evidence type="ECO:0000256" key="7">
    <source>
        <dbReference type="ARBA" id="ARBA00022989"/>
    </source>
</evidence>
<evidence type="ECO:0000256" key="18">
    <source>
        <dbReference type="SAM" id="Phobius"/>
    </source>
</evidence>
<evidence type="ECO:0000256" key="10">
    <source>
        <dbReference type="ARBA" id="ARBA00033270"/>
    </source>
</evidence>
<evidence type="ECO:0000313" key="19">
    <source>
        <dbReference type="EMBL" id="RWW92277.1"/>
    </source>
</evidence>
<dbReference type="GO" id="GO:0015648">
    <property type="term" value="F:lipid-linked peptidoglycan transporter activity"/>
    <property type="evidence" value="ECO:0007669"/>
    <property type="project" value="TreeGrafter"/>
</dbReference>
<dbReference type="GO" id="GO:0008955">
    <property type="term" value="F:peptidoglycan glycosyltransferase activity"/>
    <property type="evidence" value="ECO:0007669"/>
    <property type="project" value="UniProtKB-EC"/>
</dbReference>
<keyword evidence="8 18" id="KW-0472">Membrane</keyword>
<comment type="catalytic activity">
    <reaction evidence="15">
        <text>[GlcNAc-(1-&gt;4)-Mur2Ac(oyl-L-Ala-gamma-D-Glu-L-Lys-D-Ala-D-Ala)](n)-di-trans,octa-cis-undecaprenyl diphosphate + beta-D-GlcNAc-(1-&gt;4)-Mur2Ac(oyl-L-Ala-gamma-D-Glu-L-Lys-D-Ala-D-Ala)-di-trans,octa-cis-undecaprenyl diphosphate = [GlcNAc-(1-&gt;4)-Mur2Ac(oyl-L-Ala-gamma-D-Glu-L-Lys-D-Ala-D-Ala)](n+1)-di-trans,octa-cis-undecaprenyl diphosphate + di-trans,octa-cis-undecaprenyl diphosphate + H(+)</text>
        <dbReference type="Rhea" id="RHEA:23708"/>
        <dbReference type="Rhea" id="RHEA-COMP:9602"/>
        <dbReference type="Rhea" id="RHEA-COMP:9603"/>
        <dbReference type="ChEBI" id="CHEBI:15378"/>
        <dbReference type="ChEBI" id="CHEBI:58405"/>
        <dbReference type="ChEBI" id="CHEBI:60033"/>
        <dbReference type="ChEBI" id="CHEBI:78435"/>
        <dbReference type="EC" id="2.4.99.28"/>
    </reaction>
</comment>
<sequence length="444" mass="49198">MKELINNLKGDKGIWSFVMLLALISFMPVFSASTNLVYVIGKGSTIGYLVKHLVHIFIGFGLIYFVHKVPYHYYKGISQIALPIVGLLLIYTFFQGTVIDGANASRWIKVPFIGVTFQTSALAMIVLMIYVARYLAKMQDKEITFKASFFELWVPVFAILALILPANFSTAALIFSMVCMLVFVGRYPLRYLGAIIGVGIGMLVMFVLFAKAFPDAMPNRVDTWMNRIERFTSDEPNEDDYQIEKAKIAIASGMVYGLGPGKSVQKNFLPQSSSDFIFAIIVEEYGLAGGLAVLVLYLMLFFRFLVTAHKAKSLFGKLLIVGLGFPIIFQALINMGVAVELLPVTGQTLPLISSGGSSVWMTCISIGIIISVTKKEEEIAQEMAEKEEREATLQRMIDEHILREQQNEEAEAMGETDGNTQSAEPAAFSIEDRSKNPMSAVFGK</sequence>